<dbReference type="Pfam" id="PF06429">
    <property type="entry name" value="Flg_bbr_C"/>
    <property type="match status" value="1"/>
</dbReference>
<dbReference type="PANTHER" id="PTHR30033">
    <property type="entry name" value="FLAGELLAR HOOK-ASSOCIATED PROTEIN 1"/>
    <property type="match status" value="1"/>
</dbReference>
<evidence type="ECO:0000259" key="7">
    <source>
        <dbReference type="Pfam" id="PF00460"/>
    </source>
</evidence>
<evidence type="ECO:0000256" key="5">
    <source>
        <dbReference type="ARBA" id="ARBA00022525"/>
    </source>
</evidence>
<evidence type="ECO:0000256" key="6">
    <source>
        <dbReference type="ARBA" id="ARBA00023143"/>
    </source>
</evidence>
<keyword evidence="13" id="KW-1185">Reference proteome</keyword>
<evidence type="ECO:0000313" key="10">
    <source>
        <dbReference type="EMBL" id="AOQ23396.1"/>
    </source>
</evidence>
<evidence type="ECO:0000256" key="2">
    <source>
        <dbReference type="ARBA" id="ARBA00004613"/>
    </source>
</evidence>
<evidence type="ECO:0000313" key="12">
    <source>
        <dbReference type="Proteomes" id="UP000094598"/>
    </source>
</evidence>
<gene>
    <name evidence="10" type="primary">flgK</name>
    <name evidence="10" type="ORF">Maut_00938</name>
    <name evidence="11" type="ORF">MTAT_25980</name>
</gene>
<dbReference type="GO" id="GO:0009424">
    <property type="term" value="C:bacterial-type flagellum hook"/>
    <property type="evidence" value="ECO:0007669"/>
    <property type="project" value="InterPro"/>
</dbReference>
<dbReference type="SUPFAM" id="SSF64518">
    <property type="entry name" value="Phase 1 flagellin"/>
    <property type="match status" value="1"/>
</dbReference>
<feature type="domain" description="Flagellar hook-associated protein FlgK helical" evidence="9">
    <location>
        <begin position="103"/>
        <end position="279"/>
    </location>
</feature>
<dbReference type="GO" id="GO:0005576">
    <property type="term" value="C:extracellular region"/>
    <property type="evidence" value="ECO:0007669"/>
    <property type="project" value="UniProtKB-SubCell"/>
</dbReference>
<evidence type="ECO:0000259" key="8">
    <source>
        <dbReference type="Pfam" id="PF06429"/>
    </source>
</evidence>
<keyword evidence="10" id="KW-0966">Cell projection</keyword>
<evidence type="ECO:0000256" key="4">
    <source>
        <dbReference type="ARBA" id="ARBA00016244"/>
    </source>
</evidence>
<dbReference type="PANTHER" id="PTHR30033:SF1">
    <property type="entry name" value="FLAGELLAR HOOK-ASSOCIATED PROTEIN 1"/>
    <property type="match status" value="1"/>
</dbReference>
<dbReference type="InterPro" id="IPR001444">
    <property type="entry name" value="Flag_bb_rod_N"/>
</dbReference>
<dbReference type="Proteomes" id="UP000322283">
    <property type="component" value="Unassembled WGS sequence"/>
</dbReference>
<comment type="similarity">
    <text evidence="3">Belongs to the flagella basal body rod proteins family.</text>
</comment>
<evidence type="ECO:0000256" key="3">
    <source>
        <dbReference type="ARBA" id="ARBA00009677"/>
    </source>
</evidence>
<comment type="subcellular location">
    <subcellularLocation>
        <location evidence="1">Bacterial flagellum</location>
    </subcellularLocation>
    <subcellularLocation>
        <location evidence="2">Secreted</location>
    </subcellularLocation>
</comment>
<dbReference type="InterPro" id="IPR002371">
    <property type="entry name" value="FlgK"/>
</dbReference>
<evidence type="ECO:0000256" key="1">
    <source>
        <dbReference type="ARBA" id="ARBA00004365"/>
    </source>
</evidence>
<feature type="domain" description="Flagellar basal-body/hook protein C-terminal" evidence="8">
    <location>
        <begin position="704"/>
        <end position="742"/>
    </location>
</feature>
<keyword evidence="10" id="KW-0969">Cilium</keyword>
<dbReference type="Proteomes" id="UP000094598">
    <property type="component" value="Chromosome"/>
</dbReference>
<keyword evidence="10" id="KW-0282">Flagellum</keyword>
<keyword evidence="6" id="KW-0975">Bacterial flagellum</keyword>
<sequence length="748" mass="81556">MPGTFFGFNTALRGMQAQQRGIYTTSHNIANANTEGYTRQQVVLAATPAYPVPAMNRPGGQGWQIGTGVDSQETRRLRDEFLDTQIRRETGSLGQWQQIQDVLQQVEVVFNEPSDTGLSTLMSQFWAAWQELSKNAESSPVRTTVVETANALAEAFRHSAAQLETIDNDIVQNIELKVKEVNSLAQQIADLNGQIKNIVAAKDQPNDLMDQRDLLLDQLSKIVKINVKANSDGTITVTLEGAPSGASTLNGVLVDGTTHNDMFVAKDVDLSSNQIYIGIIKNNSLLDPNNPIVNLSSRLSSKSYSITYNNTTISLVDDSNNTYSATVTNTKDPINIQDSSTQPNTVAVIKLNNPLPSSTTETVKFDTLDISAYKQSPDVNGEIKGLLMARDDVIDYLDKLNTLVASLASKINDKIANGYGYGDAPQAFFDLSSFINIELGKATVIMGLDPNKQYKIEVDTDGSSNTTKLQLYKWDGSTWRQVGEAKDWQSSSSITLGDTDKKEFIVITTAKTKPSQKEYPLAWPINASNISVNPSLKDNPMLIGAAPLSSLIDAQLGTATEIKGLDPNKKYEIEVVSNNSKLELQLYEIDGSTKTKVGSANWQTNTEITVGDITSNKYIVIKTGTNTPTAGNKYSLAWPPAGDGSNALAIAQLQQEVISGLDATFDDYYKNFTAKLGVDAHEATRMTTNQGVLVDQLNNRKDSISGVSLDEEMASMLQYQRAFEASARMITTLDSMLDKIINGMGVTR</sequence>
<evidence type="ECO:0000313" key="11">
    <source>
        <dbReference type="EMBL" id="TYL09513.1"/>
    </source>
</evidence>
<dbReference type="RefSeq" id="WP_069588772.1">
    <property type="nucleotide sequence ID" value="NZ_CP017019.1"/>
</dbReference>
<dbReference type="PRINTS" id="PR01005">
    <property type="entry name" value="FLGHOOKAP1"/>
</dbReference>
<dbReference type="InterPro" id="IPR010930">
    <property type="entry name" value="Flg_bb/hook_C_dom"/>
</dbReference>
<dbReference type="Pfam" id="PF22638">
    <property type="entry name" value="FlgK_D1"/>
    <property type="match status" value="1"/>
</dbReference>
<protein>
    <recommendedName>
        <fullName evidence="4">Flagellar hook-associated protein 1</fullName>
    </recommendedName>
</protein>
<feature type="domain" description="Flagellar basal body rod protein N-terminal" evidence="7">
    <location>
        <begin position="8"/>
        <end position="38"/>
    </location>
</feature>
<evidence type="ECO:0000313" key="13">
    <source>
        <dbReference type="Proteomes" id="UP000322283"/>
    </source>
</evidence>
<organism evidence="10 12">
    <name type="scientific">Neomoorella thermoacetica</name>
    <name type="common">Clostridium thermoaceticum</name>
    <dbReference type="NCBI Taxonomy" id="1525"/>
    <lineage>
        <taxon>Bacteria</taxon>
        <taxon>Bacillati</taxon>
        <taxon>Bacillota</taxon>
        <taxon>Clostridia</taxon>
        <taxon>Neomoorellales</taxon>
        <taxon>Neomoorellaceae</taxon>
        <taxon>Neomoorella</taxon>
    </lineage>
</organism>
<dbReference type="NCBIfam" id="TIGR02492">
    <property type="entry name" value="flgK_ends"/>
    <property type="match status" value="1"/>
</dbReference>
<dbReference type="EMBL" id="CP017019">
    <property type="protein sequence ID" value="AOQ23396.1"/>
    <property type="molecule type" value="Genomic_DNA"/>
</dbReference>
<dbReference type="GO" id="GO:0044780">
    <property type="term" value="P:bacterial-type flagellum assembly"/>
    <property type="evidence" value="ECO:0007669"/>
    <property type="project" value="InterPro"/>
</dbReference>
<reference evidence="10 12" key="1">
    <citation type="submission" date="2016-08" db="EMBL/GenBank/DDBJ databases">
        <title>Moorella thermoacetica DSM 103132.</title>
        <authorList>
            <person name="Jendresen C.B."/>
            <person name="Redl S.M."/>
            <person name="Jensen T.O."/>
            <person name="Nielsen A.T."/>
        </authorList>
    </citation>
    <scope>NUCLEOTIDE SEQUENCE [LARGE SCALE GENOMIC DNA]</scope>
    <source>
        <strain evidence="10 12">DSM 103132</strain>
    </source>
</reference>
<reference evidence="11 13" key="2">
    <citation type="submission" date="2019-05" db="EMBL/GenBank/DDBJ databases">
        <title>Genome sequence of Moorella thermoacetica ATCC 33924.</title>
        <authorList>
            <person name="Poehlein A."/>
            <person name="Bengelsdorf F.R."/>
            <person name="Duerre P."/>
            <person name="Daniel R."/>
        </authorList>
    </citation>
    <scope>NUCLEOTIDE SEQUENCE [LARGE SCALE GENOMIC DNA]</scope>
    <source>
        <strain evidence="11 13">ATCC 33924</strain>
    </source>
</reference>
<evidence type="ECO:0000259" key="9">
    <source>
        <dbReference type="Pfam" id="PF22638"/>
    </source>
</evidence>
<dbReference type="Pfam" id="PF00460">
    <property type="entry name" value="Flg_bb_rod"/>
    <property type="match status" value="1"/>
</dbReference>
<keyword evidence="5" id="KW-0964">Secreted</keyword>
<accession>A0AAC9HGZ6</accession>
<proteinExistence type="inferred from homology"/>
<dbReference type="InterPro" id="IPR053927">
    <property type="entry name" value="FlgK_helical"/>
</dbReference>
<dbReference type="GO" id="GO:0005198">
    <property type="term" value="F:structural molecule activity"/>
    <property type="evidence" value="ECO:0007669"/>
    <property type="project" value="InterPro"/>
</dbReference>
<name>A0AAC9HGZ6_NEOTH</name>
<dbReference type="AlphaFoldDB" id="A0AAC9HGZ6"/>
<dbReference type="EMBL" id="VCDX01000012">
    <property type="protein sequence ID" value="TYL09513.1"/>
    <property type="molecule type" value="Genomic_DNA"/>
</dbReference>